<dbReference type="AlphaFoldDB" id="A0A1J1HXX5"/>
<keyword evidence="4" id="KW-1185">Reference proteome</keyword>
<evidence type="ECO:0000313" key="4">
    <source>
        <dbReference type="Proteomes" id="UP000183832"/>
    </source>
</evidence>
<proteinExistence type="predicted"/>
<dbReference type="EMBL" id="CVRI01000036">
    <property type="protein sequence ID" value="CRK92944.1"/>
    <property type="molecule type" value="Genomic_DNA"/>
</dbReference>
<feature type="region of interest" description="Disordered" evidence="1">
    <location>
        <begin position="95"/>
        <end position="134"/>
    </location>
</feature>
<accession>A0A1J1HXX5</accession>
<protein>
    <submittedName>
        <fullName evidence="3">CLUMA_CG006511, isoform A</fullName>
    </submittedName>
</protein>
<feature type="compositionally biased region" description="Acidic residues" evidence="1">
    <location>
        <begin position="125"/>
        <end position="134"/>
    </location>
</feature>
<reference evidence="3 4" key="1">
    <citation type="submission" date="2015-04" db="EMBL/GenBank/DDBJ databases">
        <authorList>
            <person name="Syromyatnikov M.Y."/>
            <person name="Popov V.N."/>
        </authorList>
    </citation>
    <scope>NUCLEOTIDE SEQUENCE [LARGE SCALE GENOMIC DNA]</scope>
</reference>
<evidence type="ECO:0000256" key="2">
    <source>
        <dbReference type="SAM" id="SignalP"/>
    </source>
</evidence>
<feature type="compositionally biased region" description="Polar residues" evidence="1">
    <location>
        <begin position="101"/>
        <end position="111"/>
    </location>
</feature>
<evidence type="ECO:0000256" key="1">
    <source>
        <dbReference type="SAM" id="MobiDB-lite"/>
    </source>
</evidence>
<keyword evidence="2" id="KW-0732">Signal</keyword>
<dbReference type="Proteomes" id="UP000183832">
    <property type="component" value="Unassembled WGS sequence"/>
</dbReference>
<sequence>MKLSFSILFIVLLAQQSHCLGEKMREYLVKIETNLKMENINFQGQPDENIVENQGVAVPGPVVPGVVPQVENGIPPVVTPQAPLVVTTPVPPVNPNIEVPQTPNVIQNAKTENAEEGNEERNENVEEAEEEVVE</sequence>
<evidence type="ECO:0000313" key="3">
    <source>
        <dbReference type="EMBL" id="CRK92944.1"/>
    </source>
</evidence>
<name>A0A1J1HXX5_9DIPT</name>
<organism evidence="3 4">
    <name type="scientific">Clunio marinus</name>
    <dbReference type="NCBI Taxonomy" id="568069"/>
    <lineage>
        <taxon>Eukaryota</taxon>
        <taxon>Metazoa</taxon>
        <taxon>Ecdysozoa</taxon>
        <taxon>Arthropoda</taxon>
        <taxon>Hexapoda</taxon>
        <taxon>Insecta</taxon>
        <taxon>Pterygota</taxon>
        <taxon>Neoptera</taxon>
        <taxon>Endopterygota</taxon>
        <taxon>Diptera</taxon>
        <taxon>Nematocera</taxon>
        <taxon>Chironomoidea</taxon>
        <taxon>Chironomidae</taxon>
        <taxon>Clunio</taxon>
    </lineage>
</organism>
<feature type="signal peptide" evidence="2">
    <location>
        <begin position="1"/>
        <end position="21"/>
    </location>
</feature>
<gene>
    <name evidence="3" type="ORF">CLUMA_CG006511</name>
</gene>
<feature type="chain" id="PRO_5012000780" evidence="2">
    <location>
        <begin position="22"/>
        <end position="134"/>
    </location>
</feature>